<dbReference type="Proteomes" id="UP000015106">
    <property type="component" value="Chromosome 5"/>
</dbReference>
<reference evidence="1" key="2">
    <citation type="submission" date="2018-03" db="EMBL/GenBank/DDBJ databases">
        <title>The Triticum urartu genome reveals the dynamic nature of wheat genome evolution.</title>
        <authorList>
            <person name="Ling H."/>
            <person name="Ma B."/>
            <person name="Shi X."/>
            <person name="Liu H."/>
            <person name="Dong L."/>
            <person name="Sun H."/>
            <person name="Cao Y."/>
            <person name="Gao Q."/>
            <person name="Zheng S."/>
            <person name="Li Y."/>
            <person name="Yu Y."/>
            <person name="Du H."/>
            <person name="Qi M."/>
            <person name="Li Y."/>
            <person name="Yu H."/>
            <person name="Cui Y."/>
            <person name="Wang N."/>
            <person name="Chen C."/>
            <person name="Wu H."/>
            <person name="Zhao Y."/>
            <person name="Zhang J."/>
            <person name="Li Y."/>
            <person name="Zhou W."/>
            <person name="Zhang B."/>
            <person name="Hu W."/>
            <person name="Eijk M."/>
            <person name="Tang J."/>
            <person name="Witsenboer H."/>
            <person name="Zhao S."/>
            <person name="Li Z."/>
            <person name="Zhang A."/>
            <person name="Wang D."/>
            <person name="Liang C."/>
        </authorList>
    </citation>
    <scope>NUCLEOTIDE SEQUENCE [LARGE SCALE GENOMIC DNA]</scope>
    <source>
        <strain evidence="1">cv. G1812</strain>
    </source>
</reference>
<dbReference type="AlphaFoldDB" id="A0A8R7QLC0"/>
<dbReference type="EnsemblPlants" id="TuG1812G0500004239.01.T01">
    <property type="protein sequence ID" value="TuG1812G0500004239.01.T01"/>
    <property type="gene ID" value="TuG1812G0500004239.01"/>
</dbReference>
<evidence type="ECO:0000313" key="1">
    <source>
        <dbReference type="EnsemblPlants" id="TuG1812G0500004239.01.T01"/>
    </source>
</evidence>
<keyword evidence="2" id="KW-1185">Reference proteome</keyword>
<reference evidence="2" key="1">
    <citation type="journal article" date="2013" name="Nature">
        <title>Draft genome of the wheat A-genome progenitor Triticum urartu.</title>
        <authorList>
            <person name="Ling H.Q."/>
            <person name="Zhao S."/>
            <person name="Liu D."/>
            <person name="Wang J."/>
            <person name="Sun H."/>
            <person name="Zhang C."/>
            <person name="Fan H."/>
            <person name="Li D."/>
            <person name="Dong L."/>
            <person name="Tao Y."/>
            <person name="Gao C."/>
            <person name="Wu H."/>
            <person name="Li Y."/>
            <person name="Cui Y."/>
            <person name="Guo X."/>
            <person name="Zheng S."/>
            <person name="Wang B."/>
            <person name="Yu K."/>
            <person name="Liang Q."/>
            <person name="Yang W."/>
            <person name="Lou X."/>
            <person name="Chen J."/>
            <person name="Feng M."/>
            <person name="Jian J."/>
            <person name="Zhang X."/>
            <person name="Luo G."/>
            <person name="Jiang Y."/>
            <person name="Liu J."/>
            <person name="Wang Z."/>
            <person name="Sha Y."/>
            <person name="Zhang B."/>
            <person name="Wu H."/>
            <person name="Tang D."/>
            <person name="Shen Q."/>
            <person name="Xue P."/>
            <person name="Zou S."/>
            <person name="Wang X."/>
            <person name="Liu X."/>
            <person name="Wang F."/>
            <person name="Yang Y."/>
            <person name="An X."/>
            <person name="Dong Z."/>
            <person name="Zhang K."/>
            <person name="Zhang X."/>
            <person name="Luo M.C."/>
            <person name="Dvorak J."/>
            <person name="Tong Y."/>
            <person name="Wang J."/>
            <person name="Yang H."/>
            <person name="Li Z."/>
            <person name="Wang D."/>
            <person name="Zhang A."/>
            <person name="Wang J."/>
        </authorList>
    </citation>
    <scope>NUCLEOTIDE SEQUENCE</scope>
    <source>
        <strain evidence="2">cv. G1812</strain>
    </source>
</reference>
<protein>
    <submittedName>
        <fullName evidence="1">Uncharacterized protein</fullName>
    </submittedName>
</protein>
<organism evidence="1 2">
    <name type="scientific">Triticum urartu</name>
    <name type="common">Red wild einkorn</name>
    <name type="synonym">Crithodium urartu</name>
    <dbReference type="NCBI Taxonomy" id="4572"/>
    <lineage>
        <taxon>Eukaryota</taxon>
        <taxon>Viridiplantae</taxon>
        <taxon>Streptophyta</taxon>
        <taxon>Embryophyta</taxon>
        <taxon>Tracheophyta</taxon>
        <taxon>Spermatophyta</taxon>
        <taxon>Magnoliopsida</taxon>
        <taxon>Liliopsida</taxon>
        <taxon>Poales</taxon>
        <taxon>Poaceae</taxon>
        <taxon>BOP clade</taxon>
        <taxon>Pooideae</taxon>
        <taxon>Triticodae</taxon>
        <taxon>Triticeae</taxon>
        <taxon>Triticinae</taxon>
        <taxon>Triticum</taxon>
    </lineage>
</organism>
<name>A0A8R7QLC0_TRIUA</name>
<accession>A0A8R7QLC0</accession>
<proteinExistence type="predicted"/>
<evidence type="ECO:0000313" key="2">
    <source>
        <dbReference type="Proteomes" id="UP000015106"/>
    </source>
</evidence>
<dbReference type="Gramene" id="TuG1812G0500004239.01.T01">
    <property type="protein sequence ID" value="TuG1812G0500004239.01.T01"/>
    <property type="gene ID" value="TuG1812G0500004239.01"/>
</dbReference>
<sequence length="85" mass="9847">MEEARRFIWLALRGRPKQNFNMFKVNQCIGLHFCVSFPSSCHSREERSEASIQTQEETRSNTYFYCPSSAIILCGSSHLITNLNK</sequence>
<reference evidence="1" key="3">
    <citation type="submission" date="2022-06" db="UniProtKB">
        <authorList>
            <consortium name="EnsemblPlants"/>
        </authorList>
    </citation>
    <scope>IDENTIFICATION</scope>
</reference>